<gene>
    <name evidence="4" type="ORF">AS189_09140</name>
</gene>
<sequence length="172" mass="18869">MRENRRTEIVTSAVRLARAEGLDAVTYEAIARSLSISKAGVVYHFPQRRDVLRAMVERTTSDVALVVEQRHHETGEPRMVSYVTMLLDGVLPLESPALAGAIAADEELARGWRKNLEVWTDEVVATGVSRDDVLTGYLAATAGAWTQTASQLLGVRRTILRLLGADNQDVAK</sequence>
<keyword evidence="1 2" id="KW-0238">DNA-binding</keyword>
<name>A0A0S2LYV7_9MICC</name>
<accession>A0A0S2LYV7</accession>
<dbReference type="OrthoDB" id="9806334at2"/>
<dbReference type="Pfam" id="PF00440">
    <property type="entry name" value="TetR_N"/>
    <property type="match status" value="1"/>
</dbReference>
<protein>
    <recommendedName>
        <fullName evidence="3">HTH tetR-type domain-containing protein</fullName>
    </recommendedName>
</protein>
<reference evidence="4 5" key="2">
    <citation type="journal article" date="2016" name="J. Biotechnol.">
        <title>Complete genome sequence of Arthrobacter alpinus ERGS4:06, a yellow pigmented bacterium tolerant to cold and radiations isolated from Sikkim Himalaya.</title>
        <authorList>
            <person name="Kumar R."/>
            <person name="Singh D."/>
            <person name="Swarnkar M.K."/>
            <person name="Singh A.K."/>
            <person name="Kumar S."/>
        </authorList>
    </citation>
    <scope>NUCLEOTIDE SEQUENCE [LARGE SCALE GENOMIC DNA]</scope>
    <source>
        <strain evidence="4 5">ERGS4:06</strain>
    </source>
</reference>
<proteinExistence type="predicted"/>
<dbReference type="RefSeq" id="WP_062287800.1">
    <property type="nucleotide sequence ID" value="NZ_CP013200.1"/>
</dbReference>
<dbReference type="InterPro" id="IPR001647">
    <property type="entry name" value="HTH_TetR"/>
</dbReference>
<dbReference type="EMBL" id="CP013200">
    <property type="protein sequence ID" value="ALO66623.1"/>
    <property type="molecule type" value="Genomic_DNA"/>
</dbReference>
<dbReference type="AlphaFoldDB" id="A0A0S2LYV7"/>
<dbReference type="SUPFAM" id="SSF46689">
    <property type="entry name" value="Homeodomain-like"/>
    <property type="match status" value="1"/>
</dbReference>
<dbReference type="PROSITE" id="PS50977">
    <property type="entry name" value="HTH_TETR_2"/>
    <property type="match status" value="1"/>
</dbReference>
<dbReference type="GO" id="GO:0003677">
    <property type="term" value="F:DNA binding"/>
    <property type="evidence" value="ECO:0007669"/>
    <property type="project" value="UniProtKB-UniRule"/>
</dbReference>
<evidence type="ECO:0000313" key="5">
    <source>
        <dbReference type="Proteomes" id="UP000059574"/>
    </source>
</evidence>
<evidence type="ECO:0000313" key="4">
    <source>
        <dbReference type="EMBL" id="ALO66623.1"/>
    </source>
</evidence>
<dbReference type="Gene3D" id="1.10.357.10">
    <property type="entry name" value="Tetracycline Repressor, domain 2"/>
    <property type="match status" value="1"/>
</dbReference>
<evidence type="ECO:0000259" key="3">
    <source>
        <dbReference type="PROSITE" id="PS50977"/>
    </source>
</evidence>
<feature type="DNA-binding region" description="H-T-H motif" evidence="2">
    <location>
        <begin position="26"/>
        <end position="45"/>
    </location>
</feature>
<reference evidence="5" key="1">
    <citation type="submission" date="2015-11" db="EMBL/GenBank/DDBJ databases">
        <authorList>
            <person name="Kumar R."/>
            <person name="Singh D."/>
            <person name="Swarnkar M.K."/>
            <person name="Singh A.K."/>
            <person name="Kumar S."/>
        </authorList>
    </citation>
    <scope>NUCLEOTIDE SEQUENCE [LARGE SCALE GENOMIC DNA]</scope>
    <source>
        <strain evidence="5">ERGS4:06</strain>
    </source>
</reference>
<dbReference type="InterPro" id="IPR009057">
    <property type="entry name" value="Homeodomain-like_sf"/>
</dbReference>
<dbReference type="Proteomes" id="UP000059574">
    <property type="component" value="Chromosome"/>
</dbReference>
<feature type="domain" description="HTH tetR-type" evidence="3">
    <location>
        <begin position="3"/>
        <end position="63"/>
    </location>
</feature>
<organism evidence="4 5">
    <name type="scientific">Arthrobacter alpinus</name>
    <dbReference type="NCBI Taxonomy" id="656366"/>
    <lineage>
        <taxon>Bacteria</taxon>
        <taxon>Bacillati</taxon>
        <taxon>Actinomycetota</taxon>
        <taxon>Actinomycetes</taxon>
        <taxon>Micrococcales</taxon>
        <taxon>Micrococcaceae</taxon>
        <taxon>Arthrobacter</taxon>
    </lineage>
</organism>
<evidence type="ECO:0000256" key="1">
    <source>
        <dbReference type="ARBA" id="ARBA00023125"/>
    </source>
</evidence>
<evidence type="ECO:0000256" key="2">
    <source>
        <dbReference type="PROSITE-ProRule" id="PRU00335"/>
    </source>
</evidence>